<dbReference type="EMBL" id="FXTA01000005">
    <property type="protein sequence ID" value="SMO84025.1"/>
    <property type="molecule type" value="Genomic_DNA"/>
</dbReference>
<accession>A0A521EJD6</accession>
<dbReference type="AlphaFoldDB" id="A0A521EJD6"/>
<gene>
    <name evidence="2" type="ORF">GJU42_06710</name>
    <name evidence="3" type="ORF">SAMN06265349_10517</name>
</gene>
<evidence type="ECO:0000313" key="3">
    <source>
        <dbReference type="EMBL" id="SMO84025.1"/>
    </source>
</evidence>
<evidence type="ECO:0000313" key="4">
    <source>
        <dbReference type="Proteomes" id="UP000317289"/>
    </source>
</evidence>
<keyword evidence="5" id="KW-1185">Reference proteome</keyword>
<dbReference type="RefSeq" id="WP_142451746.1">
    <property type="nucleotide sequence ID" value="NZ_FXTA01000005.1"/>
</dbReference>
<feature type="region of interest" description="Disordered" evidence="1">
    <location>
        <begin position="101"/>
        <end position="125"/>
    </location>
</feature>
<evidence type="ECO:0000313" key="2">
    <source>
        <dbReference type="EMBL" id="MRX67651.1"/>
    </source>
</evidence>
<evidence type="ECO:0000256" key="1">
    <source>
        <dbReference type="SAM" id="MobiDB-lite"/>
    </source>
</evidence>
<name>A0A521EJD6_9FLAO</name>
<dbReference type="Proteomes" id="UP000317289">
    <property type="component" value="Unassembled WGS sequence"/>
</dbReference>
<protein>
    <submittedName>
        <fullName evidence="3">Uncharacterized protein</fullName>
    </submittedName>
</protein>
<proteinExistence type="predicted"/>
<dbReference type="Proteomes" id="UP000468990">
    <property type="component" value="Unassembled WGS sequence"/>
</dbReference>
<dbReference type="OrthoDB" id="797757at2"/>
<reference evidence="3 4" key="1">
    <citation type="submission" date="2017-05" db="EMBL/GenBank/DDBJ databases">
        <authorList>
            <person name="Varghese N."/>
            <person name="Submissions S."/>
        </authorList>
    </citation>
    <scope>NUCLEOTIDE SEQUENCE [LARGE SCALE GENOMIC DNA]</scope>
    <source>
        <strain evidence="3 4">DSM 19382</strain>
    </source>
</reference>
<dbReference type="EMBL" id="WKKG01000003">
    <property type="protein sequence ID" value="MRX67651.1"/>
    <property type="molecule type" value="Genomic_DNA"/>
</dbReference>
<evidence type="ECO:0000313" key="5">
    <source>
        <dbReference type="Proteomes" id="UP000468990"/>
    </source>
</evidence>
<organism evidence="3 4">
    <name type="scientific">Flavobacterium resistens</name>
    <dbReference type="NCBI Taxonomy" id="443612"/>
    <lineage>
        <taxon>Bacteria</taxon>
        <taxon>Pseudomonadati</taxon>
        <taxon>Bacteroidota</taxon>
        <taxon>Flavobacteriia</taxon>
        <taxon>Flavobacteriales</taxon>
        <taxon>Flavobacteriaceae</taxon>
        <taxon>Flavobacterium</taxon>
    </lineage>
</organism>
<sequence length="125" mass="13779">MANERLPEKDTNITLEVAQTWVASWKKQTDEETAKKRVNSFLIPKVNLEKVLAQGIDAARAYIGVNDKGLQTLMIVGTTYNEKTGIYEDQIPGYKDGVTEDGAGIYDFTEPSPPATADPDSPMNE</sequence>
<reference evidence="2 5" key="2">
    <citation type="submission" date="2019-11" db="EMBL/GenBank/DDBJ databases">
        <title>Flavobacterium resistens genome.</title>
        <authorList>
            <person name="Wilson V.M."/>
            <person name="Newman J.D."/>
        </authorList>
    </citation>
    <scope>NUCLEOTIDE SEQUENCE [LARGE SCALE GENOMIC DNA]</scope>
    <source>
        <strain evidence="2 5">DSM 19382</strain>
    </source>
</reference>